<organism evidence="2 3">
    <name type="scientific">Idiomarina piscisalsi</name>
    <dbReference type="NCBI Taxonomy" id="1096243"/>
    <lineage>
        <taxon>Bacteria</taxon>
        <taxon>Pseudomonadati</taxon>
        <taxon>Pseudomonadota</taxon>
        <taxon>Gammaproteobacteria</taxon>
        <taxon>Alteromonadales</taxon>
        <taxon>Idiomarinaceae</taxon>
        <taxon>Idiomarina</taxon>
    </lineage>
</organism>
<feature type="transmembrane region" description="Helical" evidence="1">
    <location>
        <begin position="247"/>
        <end position="265"/>
    </location>
</feature>
<dbReference type="Pfam" id="PF14897">
    <property type="entry name" value="EpsG"/>
    <property type="match status" value="1"/>
</dbReference>
<feature type="transmembrane region" description="Helical" evidence="1">
    <location>
        <begin position="207"/>
        <end position="235"/>
    </location>
</feature>
<keyword evidence="1" id="KW-0812">Transmembrane</keyword>
<feature type="transmembrane region" description="Helical" evidence="1">
    <location>
        <begin position="171"/>
        <end position="195"/>
    </location>
</feature>
<feature type="transmembrane region" description="Helical" evidence="1">
    <location>
        <begin position="286"/>
        <end position="307"/>
    </location>
</feature>
<keyword evidence="1" id="KW-0472">Membrane</keyword>
<name>A0A432YRP9_9GAMM</name>
<evidence type="ECO:0000313" key="3">
    <source>
        <dbReference type="Proteomes" id="UP000288361"/>
    </source>
</evidence>
<accession>A0A432YRP9</accession>
<evidence type="ECO:0000313" key="2">
    <source>
        <dbReference type="EMBL" id="RUO64284.1"/>
    </source>
</evidence>
<feature type="transmembrane region" description="Helical" evidence="1">
    <location>
        <begin position="30"/>
        <end position="48"/>
    </location>
</feature>
<evidence type="ECO:0000256" key="1">
    <source>
        <dbReference type="SAM" id="Phobius"/>
    </source>
</evidence>
<keyword evidence="1" id="KW-1133">Transmembrane helix</keyword>
<comment type="caution">
    <text evidence="2">The sequence shown here is derived from an EMBL/GenBank/DDBJ whole genome shotgun (WGS) entry which is preliminary data.</text>
</comment>
<reference evidence="2 3" key="1">
    <citation type="journal article" date="2011" name="Front. Microbiol.">
        <title>Genomic signatures of strain selection and enhancement in Bacillus atrophaeus var. globigii, a historical biowarfare simulant.</title>
        <authorList>
            <person name="Gibbons H.S."/>
            <person name="Broomall S.M."/>
            <person name="McNew L.A."/>
            <person name="Daligault H."/>
            <person name="Chapman C."/>
            <person name="Bruce D."/>
            <person name="Karavis M."/>
            <person name="Krepps M."/>
            <person name="McGregor P.A."/>
            <person name="Hong C."/>
            <person name="Park K.H."/>
            <person name="Akmal A."/>
            <person name="Feldman A."/>
            <person name="Lin J.S."/>
            <person name="Chang W.E."/>
            <person name="Higgs B.W."/>
            <person name="Demirev P."/>
            <person name="Lindquist J."/>
            <person name="Liem A."/>
            <person name="Fochler E."/>
            <person name="Read T.D."/>
            <person name="Tapia R."/>
            <person name="Johnson S."/>
            <person name="Bishop-Lilly K.A."/>
            <person name="Detter C."/>
            <person name="Han C."/>
            <person name="Sozhamannan S."/>
            <person name="Rosenzweig C.N."/>
            <person name="Skowronski E.W."/>
        </authorList>
    </citation>
    <scope>NUCLEOTIDE SEQUENCE [LARGE SCALE GENOMIC DNA]</scope>
    <source>
        <strain evidence="2 3">TPS4-2</strain>
    </source>
</reference>
<proteinExistence type="predicted"/>
<sequence>MTHVGLFVTFFIGLVSALLLLSNDGNGKKYSLFFSVLLVFLYVILMLVRDVSAPNDFGNYTIMYEQLTSFGKVWNAYHGNYTFSFLQYLGRATGLSSEQFHALFSLLTALLMYRAFYLLLEDKKYALIAFALFLLSSTFIFLYANVLRQGLALSLMMLAAAYYWRRKGFSFLIVSVLAFFAHFSAIIFFLAILLGKWLPLRRNLGRALLILLPALPLFGYILMDVLGLVSLLQSVEKYSNYDYSSKIFYVKLVISYFFLVSLFILNNSNKKYAFQPKVNLAEKSTYVFSVYGYLIAASFALLSIPLMSARVHYFSNALMPMLAVIFLFLPFRLRFEVKVTLVVAIATAVGMVSYFYPSSASQLGVYG</sequence>
<feature type="transmembrane region" description="Helical" evidence="1">
    <location>
        <begin position="125"/>
        <end position="143"/>
    </location>
</feature>
<feature type="transmembrane region" description="Helical" evidence="1">
    <location>
        <begin position="338"/>
        <end position="356"/>
    </location>
</feature>
<evidence type="ECO:0008006" key="4">
    <source>
        <dbReference type="Google" id="ProtNLM"/>
    </source>
</evidence>
<dbReference type="EMBL" id="PIQA01000006">
    <property type="protein sequence ID" value="RUO64284.1"/>
    <property type="molecule type" value="Genomic_DNA"/>
</dbReference>
<protein>
    <recommendedName>
        <fullName evidence="4">EpsG family protein</fullName>
    </recommendedName>
</protein>
<feature type="transmembrane region" description="Helical" evidence="1">
    <location>
        <begin position="100"/>
        <end position="119"/>
    </location>
</feature>
<gene>
    <name evidence="2" type="ORF">CWI73_09000</name>
</gene>
<dbReference type="RefSeq" id="WP_126752465.1">
    <property type="nucleotide sequence ID" value="NZ_JBHUMT010000015.1"/>
</dbReference>
<dbReference type="InterPro" id="IPR049458">
    <property type="entry name" value="EpsG-like"/>
</dbReference>
<dbReference type="AlphaFoldDB" id="A0A432YRP9"/>
<feature type="transmembrane region" description="Helical" evidence="1">
    <location>
        <begin position="313"/>
        <end position="331"/>
    </location>
</feature>
<dbReference type="Proteomes" id="UP000288361">
    <property type="component" value="Unassembled WGS sequence"/>
</dbReference>